<dbReference type="GO" id="GO:0048046">
    <property type="term" value="C:apoplast"/>
    <property type="evidence" value="ECO:0007669"/>
    <property type="project" value="UniProtKB-SubCell"/>
</dbReference>
<dbReference type="Proteomes" id="UP000593573">
    <property type="component" value="Unassembled WGS sequence"/>
</dbReference>
<evidence type="ECO:0000256" key="5">
    <source>
        <dbReference type="ARBA" id="ARBA00022702"/>
    </source>
</evidence>
<name>A0A7J8TYN2_9ROSI</name>
<dbReference type="PANTHER" id="PTHR33348">
    <property type="entry name" value="PRECURSOR OF CEP5"/>
    <property type="match status" value="1"/>
</dbReference>
<comment type="caution">
    <text evidence="9">The sequence shown here is derived from an EMBL/GenBank/DDBJ whole genome shotgun (WGS) entry which is preliminary data.</text>
</comment>
<keyword evidence="5" id="KW-0372">Hormone</keyword>
<dbReference type="EMBL" id="JABFAB010000003">
    <property type="protein sequence ID" value="MBA0643348.1"/>
    <property type="molecule type" value="Genomic_DNA"/>
</dbReference>
<evidence type="ECO:0000256" key="2">
    <source>
        <dbReference type="ARBA" id="ARBA00008963"/>
    </source>
</evidence>
<dbReference type="GO" id="GO:0005179">
    <property type="term" value="F:hormone activity"/>
    <property type="evidence" value="ECO:0007669"/>
    <property type="project" value="UniProtKB-KW"/>
</dbReference>
<evidence type="ECO:0000256" key="6">
    <source>
        <dbReference type="ARBA" id="ARBA00022729"/>
    </source>
</evidence>
<evidence type="ECO:0000256" key="4">
    <source>
        <dbReference type="ARBA" id="ARBA00022525"/>
    </source>
</evidence>
<keyword evidence="7" id="KW-0379">Hydroxylation</keyword>
<keyword evidence="4" id="KW-0964">Secreted</keyword>
<dbReference type="PANTHER" id="PTHR33348:SF44">
    <property type="entry name" value="PRECURSOR OF CEP6"/>
    <property type="match status" value="1"/>
</dbReference>
<sequence>MKVQEKNHRTDVFFTTNCRPKEFKACTTAIDFGDSIEGYKEDFRPTTPGSSPGVGHSFAEDVEDIAERKPTSISVQGNGNRSIAGHSPGVGHAYPNGSQNSEPNA</sequence>
<dbReference type="GO" id="GO:1902025">
    <property type="term" value="P:nitrate import"/>
    <property type="evidence" value="ECO:0007669"/>
    <property type="project" value="TreeGrafter"/>
</dbReference>
<dbReference type="GO" id="GO:2000280">
    <property type="term" value="P:regulation of root development"/>
    <property type="evidence" value="ECO:0007669"/>
    <property type="project" value="TreeGrafter"/>
</dbReference>
<comment type="similarity">
    <text evidence="2">Belongs to the C-terminally encoded plant signaling peptide (CEP) family.</text>
</comment>
<evidence type="ECO:0000256" key="3">
    <source>
        <dbReference type="ARBA" id="ARBA00022523"/>
    </source>
</evidence>
<keyword evidence="10" id="KW-1185">Reference proteome</keyword>
<organism evidence="9 10">
    <name type="scientific">Gossypium klotzschianum</name>
    <dbReference type="NCBI Taxonomy" id="34286"/>
    <lineage>
        <taxon>Eukaryota</taxon>
        <taxon>Viridiplantae</taxon>
        <taxon>Streptophyta</taxon>
        <taxon>Embryophyta</taxon>
        <taxon>Tracheophyta</taxon>
        <taxon>Spermatophyta</taxon>
        <taxon>Magnoliopsida</taxon>
        <taxon>eudicotyledons</taxon>
        <taxon>Gunneridae</taxon>
        <taxon>Pentapetalae</taxon>
        <taxon>rosids</taxon>
        <taxon>malvids</taxon>
        <taxon>Malvales</taxon>
        <taxon>Malvaceae</taxon>
        <taxon>Malvoideae</taxon>
        <taxon>Gossypium</taxon>
    </lineage>
</organism>
<keyword evidence="6" id="KW-0732">Signal</keyword>
<gene>
    <name evidence="9" type="ORF">Goklo_027652</name>
</gene>
<comment type="subcellular location">
    <subcellularLocation>
        <location evidence="1">Secreted</location>
        <location evidence="1">Extracellular space</location>
        <location evidence="1">Apoplast</location>
    </subcellularLocation>
</comment>
<protein>
    <submittedName>
        <fullName evidence="9">Uncharacterized protein</fullName>
    </submittedName>
</protein>
<dbReference type="AlphaFoldDB" id="A0A7J8TYN2"/>
<reference evidence="9 10" key="1">
    <citation type="journal article" date="2019" name="Genome Biol. Evol.">
        <title>Insights into the evolution of the New World diploid cottons (Gossypium, subgenus Houzingenia) based on genome sequencing.</title>
        <authorList>
            <person name="Grover C.E."/>
            <person name="Arick M.A. 2nd"/>
            <person name="Thrash A."/>
            <person name="Conover J.L."/>
            <person name="Sanders W.S."/>
            <person name="Peterson D.G."/>
            <person name="Frelichowski J.E."/>
            <person name="Scheffler J.A."/>
            <person name="Scheffler B.E."/>
            <person name="Wendel J.F."/>
        </authorList>
    </citation>
    <scope>NUCLEOTIDE SEQUENCE [LARGE SCALE GENOMIC DNA]</scope>
    <source>
        <strain evidence="9">57</strain>
        <tissue evidence="9">Leaf</tissue>
    </source>
</reference>
<keyword evidence="3" id="KW-0052">Apoplast</keyword>
<evidence type="ECO:0000313" key="10">
    <source>
        <dbReference type="Proteomes" id="UP000593573"/>
    </source>
</evidence>
<evidence type="ECO:0000256" key="7">
    <source>
        <dbReference type="ARBA" id="ARBA00023278"/>
    </source>
</evidence>
<evidence type="ECO:0000313" key="9">
    <source>
        <dbReference type="EMBL" id="MBA0643348.1"/>
    </source>
</evidence>
<evidence type="ECO:0000256" key="1">
    <source>
        <dbReference type="ARBA" id="ARBA00004271"/>
    </source>
</evidence>
<dbReference type="OrthoDB" id="1675975at2759"/>
<accession>A0A7J8TYN2</accession>
<dbReference type="GO" id="GO:0048364">
    <property type="term" value="P:root development"/>
    <property type="evidence" value="ECO:0007669"/>
    <property type="project" value="InterPro"/>
</dbReference>
<feature type="compositionally biased region" description="Polar residues" evidence="8">
    <location>
        <begin position="71"/>
        <end position="81"/>
    </location>
</feature>
<feature type="compositionally biased region" description="Polar residues" evidence="8">
    <location>
        <begin position="96"/>
        <end position="105"/>
    </location>
</feature>
<proteinExistence type="inferred from homology"/>
<dbReference type="GO" id="GO:0006995">
    <property type="term" value="P:cellular response to nitrogen starvation"/>
    <property type="evidence" value="ECO:0007669"/>
    <property type="project" value="UniProtKB-ARBA"/>
</dbReference>
<feature type="region of interest" description="Disordered" evidence="8">
    <location>
        <begin position="66"/>
        <end position="105"/>
    </location>
</feature>
<dbReference type="InterPro" id="IPR033250">
    <property type="entry name" value="CEP"/>
</dbReference>
<dbReference type="GO" id="GO:1901371">
    <property type="term" value="P:regulation of leaf morphogenesis"/>
    <property type="evidence" value="ECO:0007669"/>
    <property type="project" value="TreeGrafter"/>
</dbReference>
<evidence type="ECO:0000256" key="8">
    <source>
        <dbReference type="SAM" id="MobiDB-lite"/>
    </source>
</evidence>
<feature type="region of interest" description="Disordered" evidence="8">
    <location>
        <begin position="40"/>
        <end position="59"/>
    </location>
</feature>